<comment type="caution">
    <text evidence="1">The sequence shown here is derived from an EMBL/GenBank/DDBJ whole genome shotgun (WGS) entry which is preliminary data.</text>
</comment>
<name>A0A919R8L2_9ACTN</name>
<dbReference type="Proteomes" id="UP000655287">
    <property type="component" value="Unassembled WGS sequence"/>
</dbReference>
<proteinExistence type="predicted"/>
<reference evidence="1" key="1">
    <citation type="submission" date="2021-01" db="EMBL/GenBank/DDBJ databases">
        <title>Whole genome shotgun sequence of Sphaerisporangium rufum NBRC 109079.</title>
        <authorList>
            <person name="Komaki H."/>
            <person name="Tamura T."/>
        </authorList>
    </citation>
    <scope>NUCLEOTIDE SEQUENCE</scope>
    <source>
        <strain evidence="1">NBRC 109079</strain>
    </source>
</reference>
<sequence>MRTPAGTLDLEIEQAQVAATIAAVADRRGMPERAVEIAYVTAIQESKMLNLPFGDRDSVGVFQQRPSQGWGTVEQLQDPVYATRKFFAALAKVKNYQKLPLHEAAQAVQRSADGSAYAQHEADAVILADAFTGRAAKAVHCWYPVPEKPAPSQPGKARQELVRTLGRAAGDGEVIKASSTRRGWLIAAWSVANAKRYGLREVRYAGVTWRSATGHDGWRADTRPAAAGGVQIT</sequence>
<accession>A0A919R8L2</accession>
<evidence type="ECO:0000313" key="1">
    <source>
        <dbReference type="EMBL" id="GII80185.1"/>
    </source>
</evidence>
<protein>
    <submittedName>
        <fullName evidence="1">Uncharacterized protein</fullName>
    </submittedName>
</protein>
<organism evidence="1 2">
    <name type="scientific">Sphaerisporangium rufum</name>
    <dbReference type="NCBI Taxonomy" id="1381558"/>
    <lineage>
        <taxon>Bacteria</taxon>
        <taxon>Bacillati</taxon>
        <taxon>Actinomycetota</taxon>
        <taxon>Actinomycetes</taxon>
        <taxon>Streptosporangiales</taxon>
        <taxon>Streptosporangiaceae</taxon>
        <taxon>Sphaerisporangium</taxon>
    </lineage>
</organism>
<dbReference type="AlphaFoldDB" id="A0A919R8L2"/>
<evidence type="ECO:0000313" key="2">
    <source>
        <dbReference type="Proteomes" id="UP000655287"/>
    </source>
</evidence>
<keyword evidence="2" id="KW-1185">Reference proteome</keyword>
<dbReference type="EMBL" id="BOOU01000069">
    <property type="protein sequence ID" value="GII80185.1"/>
    <property type="molecule type" value="Genomic_DNA"/>
</dbReference>
<gene>
    <name evidence="1" type="ORF">Sru01_51670</name>
</gene>